<sequence>MGPRRPGTSESSSECTPIAQRTRRRQENNVASATIEVESTPNVLPSPEVLPPASGGSSGGPRTMDSQPSKSKPPFLLVSRQFTVALAAANREFAKTEPLAFICKFEGFGTRVRLTSMAAYYKYRQLLLRRNVPHREENKKPRIPTRKFVVKGVDPDVETSEIRDCLDGLGFKVLSVVNMTSGRTKRPLPMFLAVLAEGPTVCGVTELKRLCHYKVKIEQYRRMKPPPNGASRKKAIVQDDPAINKKAVPVESAPAAIPNSLGTAEESIALRPELPGGVTVTANTDALTGTEKKKKMTGPRKTQATQASQTEDLDSATSEPKTQRSAGTQTVPDPFETTATSVEPKTTQTAGTQTVPDKSAPQVERKRPHRKNRGVDAPRVCLCWDDCPAYEGKRDNQLPHLIFAALEKPISERRPNAFLHIVLKYEGPTLSGFDVLSIN</sequence>
<feature type="domain" description="Pre-C2HC" evidence="2">
    <location>
        <begin position="159"/>
        <end position="227"/>
    </location>
</feature>
<dbReference type="Pfam" id="PF07530">
    <property type="entry name" value="PRE_C2HC"/>
    <property type="match status" value="1"/>
</dbReference>
<comment type="caution">
    <text evidence="3">The sequence shown here is derived from an EMBL/GenBank/DDBJ whole genome shotgun (WGS) entry which is preliminary data.</text>
</comment>
<dbReference type="InterPro" id="IPR006579">
    <property type="entry name" value="Pre_C2HC_dom"/>
</dbReference>
<organism evidence="3 4">
    <name type="scientific">Diploptera punctata</name>
    <name type="common">Pacific beetle cockroach</name>
    <dbReference type="NCBI Taxonomy" id="6984"/>
    <lineage>
        <taxon>Eukaryota</taxon>
        <taxon>Metazoa</taxon>
        <taxon>Ecdysozoa</taxon>
        <taxon>Arthropoda</taxon>
        <taxon>Hexapoda</taxon>
        <taxon>Insecta</taxon>
        <taxon>Pterygota</taxon>
        <taxon>Neoptera</taxon>
        <taxon>Polyneoptera</taxon>
        <taxon>Dictyoptera</taxon>
        <taxon>Blattodea</taxon>
        <taxon>Blaberoidea</taxon>
        <taxon>Blaberidae</taxon>
        <taxon>Diplopterinae</taxon>
        <taxon>Diploptera</taxon>
    </lineage>
</organism>
<feature type="region of interest" description="Disordered" evidence="1">
    <location>
        <begin position="270"/>
        <end position="372"/>
    </location>
</feature>
<protein>
    <recommendedName>
        <fullName evidence="2">Pre-C2HC domain-containing protein</fullName>
    </recommendedName>
</protein>
<feature type="region of interest" description="Disordered" evidence="1">
    <location>
        <begin position="1"/>
        <end position="73"/>
    </location>
</feature>
<dbReference type="EMBL" id="JASPKZ010001223">
    <property type="protein sequence ID" value="KAJ9598375.1"/>
    <property type="molecule type" value="Genomic_DNA"/>
</dbReference>
<evidence type="ECO:0000256" key="1">
    <source>
        <dbReference type="SAM" id="MobiDB-lite"/>
    </source>
</evidence>
<keyword evidence="4" id="KW-1185">Reference proteome</keyword>
<gene>
    <name evidence="3" type="ORF">L9F63_010949</name>
</gene>
<evidence type="ECO:0000313" key="4">
    <source>
        <dbReference type="Proteomes" id="UP001233999"/>
    </source>
</evidence>
<name>A0AAD8EPH9_DIPPU</name>
<evidence type="ECO:0000313" key="3">
    <source>
        <dbReference type="EMBL" id="KAJ9598375.1"/>
    </source>
</evidence>
<dbReference type="Proteomes" id="UP001233999">
    <property type="component" value="Unassembled WGS sequence"/>
</dbReference>
<reference evidence="3" key="2">
    <citation type="submission" date="2023-05" db="EMBL/GenBank/DDBJ databases">
        <authorList>
            <person name="Fouks B."/>
        </authorList>
    </citation>
    <scope>NUCLEOTIDE SEQUENCE</scope>
    <source>
        <strain evidence="3">Stay&amp;Tobe</strain>
        <tissue evidence="3">Testes</tissue>
    </source>
</reference>
<dbReference type="SMART" id="SM00596">
    <property type="entry name" value="PRE_C2HC"/>
    <property type="match status" value="1"/>
</dbReference>
<proteinExistence type="predicted"/>
<dbReference type="AlphaFoldDB" id="A0AAD8EPH9"/>
<accession>A0AAD8EPH9</accession>
<evidence type="ECO:0000259" key="2">
    <source>
        <dbReference type="SMART" id="SM00596"/>
    </source>
</evidence>
<feature type="compositionally biased region" description="Polar residues" evidence="1">
    <location>
        <begin position="300"/>
        <end position="356"/>
    </location>
</feature>
<reference evidence="3" key="1">
    <citation type="journal article" date="2023" name="IScience">
        <title>Live-bearing cockroach genome reveals convergent evolutionary mechanisms linked to viviparity in insects and beyond.</title>
        <authorList>
            <person name="Fouks B."/>
            <person name="Harrison M.C."/>
            <person name="Mikhailova A.A."/>
            <person name="Marchal E."/>
            <person name="English S."/>
            <person name="Carruthers M."/>
            <person name="Jennings E.C."/>
            <person name="Chiamaka E.L."/>
            <person name="Frigard R.A."/>
            <person name="Pippel M."/>
            <person name="Attardo G.M."/>
            <person name="Benoit J.B."/>
            <person name="Bornberg-Bauer E."/>
            <person name="Tobe S.S."/>
        </authorList>
    </citation>
    <scope>NUCLEOTIDE SEQUENCE</scope>
    <source>
        <strain evidence="3">Stay&amp;Tobe</strain>
    </source>
</reference>
<feature type="compositionally biased region" description="Polar residues" evidence="1">
    <location>
        <begin position="28"/>
        <end position="43"/>
    </location>
</feature>